<dbReference type="InterPro" id="IPR003439">
    <property type="entry name" value="ABC_transporter-like_ATP-bd"/>
</dbReference>
<organism evidence="8 9">
    <name type="scientific">Paroceanicella profunda</name>
    <dbReference type="NCBI Taxonomy" id="2579971"/>
    <lineage>
        <taxon>Bacteria</taxon>
        <taxon>Pseudomonadati</taxon>
        <taxon>Pseudomonadota</taxon>
        <taxon>Alphaproteobacteria</taxon>
        <taxon>Rhodobacterales</taxon>
        <taxon>Paracoccaceae</taxon>
        <taxon>Paroceanicella</taxon>
    </lineage>
</organism>
<evidence type="ECO:0000256" key="3">
    <source>
        <dbReference type="ARBA" id="ARBA00022989"/>
    </source>
</evidence>
<evidence type="ECO:0000256" key="1">
    <source>
        <dbReference type="ARBA" id="ARBA00004651"/>
    </source>
</evidence>
<dbReference type="SUPFAM" id="SSF90123">
    <property type="entry name" value="ABC transporter transmembrane region"/>
    <property type="match status" value="1"/>
</dbReference>
<dbReference type="RefSeq" id="WP_138575717.1">
    <property type="nucleotide sequence ID" value="NZ_CP040818.1"/>
</dbReference>
<keyword evidence="2 5" id="KW-0812">Transmembrane</keyword>
<dbReference type="GO" id="GO:0005886">
    <property type="term" value="C:plasma membrane"/>
    <property type="evidence" value="ECO:0007669"/>
    <property type="project" value="UniProtKB-SubCell"/>
</dbReference>
<dbReference type="GO" id="GO:0016887">
    <property type="term" value="F:ATP hydrolysis activity"/>
    <property type="evidence" value="ECO:0007669"/>
    <property type="project" value="InterPro"/>
</dbReference>
<evidence type="ECO:0000256" key="5">
    <source>
        <dbReference type="SAM" id="Phobius"/>
    </source>
</evidence>
<reference evidence="8 9" key="1">
    <citation type="submission" date="2019-06" db="EMBL/GenBank/DDBJ databases">
        <title>Genome sequence of Rhodobacteraceae bacterium D4M1.</title>
        <authorList>
            <person name="Cao J."/>
        </authorList>
    </citation>
    <scope>NUCLEOTIDE SEQUENCE [LARGE SCALE GENOMIC DNA]</scope>
    <source>
        <strain evidence="8 9">D4M1</strain>
    </source>
</reference>
<dbReference type="GO" id="GO:0140359">
    <property type="term" value="F:ABC-type transporter activity"/>
    <property type="evidence" value="ECO:0007669"/>
    <property type="project" value="InterPro"/>
</dbReference>
<accession>A0A5B8FXP3</accession>
<keyword evidence="8" id="KW-0067">ATP-binding</keyword>
<feature type="domain" description="ABC transmembrane type-1" evidence="7">
    <location>
        <begin position="18"/>
        <end position="312"/>
    </location>
</feature>
<name>A0A5B8FXP3_9RHOB</name>
<sequence>MDRTLLQFVWRSSWRDQLIIVLASLISFPIILSTLYIPKIIVDEALRGTEFPQSFLGFQLDQIDYLIALCGTLLVLIILNNAVKYFINVQKGLTGERLLRRLRYVVFERVTLFPLPRLRNTSPGEVVQIVAAEVEPIGGFAGEMVATPVYQGGQLLVYMGFILAQDPFLGLAAIFLFPVQAYVVPKVQRVVVRLVQKRIRNVRSMTAEISEAVGGMEAMRINDAREWHLARMSERLYTNFRIRYRIFLLKYAIKFANNVVNNITPFFFYSFGGYLVIQGRMELGALVAILAAYKDIASPWRELLNYYQSFSDISARYDAVYDAYGRERLVGRPDPVRLGEDDVVLEGIFSDQPVESGGVEDVSLTIRPGQTMVVLGEEEGGRTVLLKLLSGLALPSRGAVRVGSERGRDVLTRAYRDLAYVSRAPHILSGTFRENVAYSLLGQKGHGEKPEDWARREREARLTGATPEDPEMDWVDYQRIGLDGAEAFDAYVLEILGALGLTRELFIRGLWTRLDPKREPLLAEQALAARQLVARDADAGLAGLVEAWDRDAYLENATLAENLFYGVPDSPKMRWSTLARRPDVRKALVSTGMEEEVLRIGLEAAELLVELLGSLGRDGALVEQLGLIDHSEIEDYARIVAAQRRRSLRWLSRGDRVMLMRLAFEIAPLRHRLGVLDSPERRARIVKARRPLRARIEAEGWLHYFDDPGYLPGLPLIENVLGGRPRIDRRDATPPVEQRLGQAMLSHDIHQFVIAAGLRTNVGLAGSTLSPSQARRVALARALAAKPSVLVLDGVADDSSDNHRALREAMEKIHPGGTRVFGTQNEALARDADIVIRISRGKVVAVGAPSEIFASDDAA</sequence>
<keyword evidence="3 5" id="KW-1133">Transmembrane helix</keyword>
<evidence type="ECO:0000259" key="6">
    <source>
        <dbReference type="PROSITE" id="PS50893"/>
    </source>
</evidence>
<feature type="transmembrane region" description="Helical" evidence="5">
    <location>
        <begin position="62"/>
        <end position="83"/>
    </location>
</feature>
<feature type="domain" description="ABC transporter" evidence="6">
    <location>
        <begin position="343"/>
        <end position="859"/>
    </location>
</feature>
<dbReference type="Gene3D" id="3.40.50.300">
    <property type="entry name" value="P-loop containing nucleotide triphosphate hydrolases"/>
    <property type="match status" value="2"/>
</dbReference>
<keyword evidence="4 5" id="KW-0472">Membrane</keyword>
<dbReference type="CDD" id="cd07346">
    <property type="entry name" value="ABC_6TM_exporters"/>
    <property type="match status" value="1"/>
</dbReference>
<evidence type="ECO:0000313" key="9">
    <source>
        <dbReference type="Proteomes" id="UP000305888"/>
    </source>
</evidence>
<keyword evidence="9" id="KW-1185">Reference proteome</keyword>
<dbReference type="InterPro" id="IPR036640">
    <property type="entry name" value="ABC1_TM_sf"/>
</dbReference>
<evidence type="ECO:0000256" key="2">
    <source>
        <dbReference type="ARBA" id="ARBA00022692"/>
    </source>
</evidence>
<evidence type="ECO:0000259" key="7">
    <source>
        <dbReference type="PROSITE" id="PS50929"/>
    </source>
</evidence>
<dbReference type="PANTHER" id="PTHR24221">
    <property type="entry name" value="ATP-BINDING CASSETTE SUB-FAMILY B"/>
    <property type="match status" value="1"/>
</dbReference>
<dbReference type="Proteomes" id="UP000305888">
    <property type="component" value="Chromosome"/>
</dbReference>
<dbReference type="EMBL" id="CP040818">
    <property type="protein sequence ID" value="QDL91319.1"/>
    <property type="molecule type" value="Genomic_DNA"/>
</dbReference>
<dbReference type="AlphaFoldDB" id="A0A5B8FXP3"/>
<dbReference type="InterPro" id="IPR039421">
    <property type="entry name" value="Type_1_exporter"/>
</dbReference>
<dbReference type="SUPFAM" id="SSF52540">
    <property type="entry name" value="P-loop containing nucleoside triphosphate hydrolases"/>
    <property type="match status" value="1"/>
</dbReference>
<dbReference type="PROSITE" id="PS50893">
    <property type="entry name" value="ABC_TRANSPORTER_2"/>
    <property type="match status" value="1"/>
</dbReference>
<gene>
    <name evidence="8" type="ORF">FDP22_05680</name>
</gene>
<dbReference type="InterPro" id="IPR011527">
    <property type="entry name" value="ABC1_TM_dom"/>
</dbReference>
<evidence type="ECO:0000313" key="8">
    <source>
        <dbReference type="EMBL" id="QDL91319.1"/>
    </source>
</evidence>
<dbReference type="KEGG" id="ppru:FDP22_05680"/>
<dbReference type="PANTHER" id="PTHR24221:SF654">
    <property type="entry name" value="ATP-BINDING CASSETTE SUB-FAMILY B MEMBER 6"/>
    <property type="match status" value="1"/>
</dbReference>
<feature type="transmembrane region" description="Helical" evidence="5">
    <location>
        <begin position="20"/>
        <end position="42"/>
    </location>
</feature>
<keyword evidence="8" id="KW-0547">Nucleotide-binding</keyword>
<evidence type="ECO:0000256" key="4">
    <source>
        <dbReference type="ARBA" id="ARBA00023136"/>
    </source>
</evidence>
<dbReference type="OrthoDB" id="9760920at2"/>
<dbReference type="PROSITE" id="PS50929">
    <property type="entry name" value="ABC_TM1F"/>
    <property type="match status" value="1"/>
</dbReference>
<dbReference type="Pfam" id="PF00664">
    <property type="entry name" value="ABC_membrane"/>
    <property type="match status" value="1"/>
</dbReference>
<dbReference type="GO" id="GO:0005524">
    <property type="term" value="F:ATP binding"/>
    <property type="evidence" value="ECO:0007669"/>
    <property type="project" value="UniProtKB-KW"/>
</dbReference>
<protein>
    <submittedName>
        <fullName evidence="8">ATP-binding cassette domain-containing protein</fullName>
    </submittedName>
</protein>
<dbReference type="Pfam" id="PF00005">
    <property type="entry name" value="ABC_tran"/>
    <property type="match status" value="1"/>
</dbReference>
<dbReference type="GO" id="GO:0034040">
    <property type="term" value="F:ATPase-coupled lipid transmembrane transporter activity"/>
    <property type="evidence" value="ECO:0007669"/>
    <property type="project" value="TreeGrafter"/>
</dbReference>
<dbReference type="Gene3D" id="1.20.1560.10">
    <property type="entry name" value="ABC transporter type 1, transmembrane domain"/>
    <property type="match status" value="1"/>
</dbReference>
<dbReference type="InterPro" id="IPR027417">
    <property type="entry name" value="P-loop_NTPase"/>
</dbReference>
<comment type="subcellular location">
    <subcellularLocation>
        <location evidence="1">Cell membrane</location>
        <topology evidence="1">Multi-pass membrane protein</topology>
    </subcellularLocation>
</comment>
<proteinExistence type="predicted"/>